<keyword evidence="10" id="KW-0238">DNA-binding</keyword>
<evidence type="ECO:0000256" key="2">
    <source>
        <dbReference type="ARBA" id="ARBA00022723"/>
    </source>
</evidence>
<keyword evidence="3" id="KW-0547">Nucleotide-binding</keyword>
<keyword evidence="1" id="KW-0004">4Fe-4S</keyword>
<dbReference type="GO" id="GO:0003678">
    <property type="term" value="F:DNA helicase activity"/>
    <property type="evidence" value="ECO:0007669"/>
    <property type="project" value="InterPro"/>
</dbReference>
<keyword evidence="9" id="KW-0411">Iron-sulfur</keyword>
<dbReference type="InterPro" id="IPR014013">
    <property type="entry name" value="Helic_SF1/SF2_ATP-bd_DinG/Rad3"/>
</dbReference>
<dbReference type="SMART" id="SM00491">
    <property type="entry name" value="HELICc2"/>
    <property type="match status" value="1"/>
</dbReference>
<evidence type="ECO:0000256" key="3">
    <source>
        <dbReference type="ARBA" id="ARBA00022741"/>
    </source>
</evidence>
<evidence type="ECO:0000256" key="7">
    <source>
        <dbReference type="ARBA" id="ARBA00022840"/>
    </source>
</evidence>
<dbReference type="InterPro" id="IPR006554">
    <property type="entry name" value="Helicase-like_DEXD_c2"/>
</dbReference>
<comment type="similarity">
    <text evidence="13">Belongs to the helicase family. DinG subfamily.</text>
</comment>
<dbReference type="SMART" id="SM00488">
    <property type="entry name" value="DEXDc2"/>
    <property type="match status" value="1"/>
</dbReference>
<accession>A0A679JH38</accession>
<proteinExistence type="inferred from homology"/>
<dbReference type="GO" id="GO:0051539">
    <property type="term" value="F:4 iron, 4 sulfur cluster binding"/>
    <property type="evidence" value="ECO:0007669"/>
    <property type="project" value="UniProtKB-KW"/>
</dbReference>
<feature type="domain" description="Helicase ATP-binding" evidence="14">
    <location>
        <begin position="188"/>
        <end position="439"/>
    </location>
</feature>
<evidence type="ECO:0000256" key="9">
    <source>
        <dbReference type="ARBA" id="ARBA00023014"/>
    </source>
</evidence>
<evidence type="ECO:0000256" key="5">
    <source>
        <dbReference type="ARBA" id="ARBA00022801"/>
    </source>
</evidence>
<dbReference type="InterPro" id="IPR011604">
    <property type="entry name" value="PDDEXK-like_dom_sf"/>
</dbReference>
<dbReference type="GO" id="GO:0006281">
    <property type="term" value="P:DNA repair"/>
    <property type="evidence" value="ECO:0007669"/>
    <property type="project" value="UniProtKB-KW"/>
</dbReference>
<organism evidence="15">
    <name type="scientific">Variovorax paradoxus</name>
    <dbReference type="NCBI Taxonomy" id="34073"/>
    <lineage>
        <taxon>Bacteria</taxon>
        <taxon>Pseudomonadati</taxon>
        <taxon>Pseudomonadota</taxon>
        <taxon>Betaproteobacteria</taxon>
        <taxon>Burkholderiales</taxon>
        <taxon>Comamonadaceae</taxon>
        <taxon>Variovorax</taxon>
    </lineage>
</organism>
<keyword evidence="8" id="KW-0408">Iron</keyword>
<evidence type="ECO:0000256" key="4">
    <source>
        <dbReference type="ARBA" id="ARBA00022763"/>
    </source>
</evidence>
<dbReference type="GO" id="GO:0003677">
    <property type="term" value="F:DNA binding"/>
    <property type="evidence" value="ECO:0007669"/>
    <property type="project" value="UniProtKB-KW"/>
</dbReference>
<evidence type="ECO:0000256" key="11">
    <source>
        <dbReference type="ARBA" id="ARBA00023204"/>
    </source>
</evidence>
<dbReference type="InterPro" id="IPR027417">
    <property type="entry name" value="P-loop_NTPase"/>
</dbReference>
<keyword evidence="6" id="KW-0347">Helicase</keyword>
<evidence type="ECO:0000259" key="14">
    <source>
        <dbReference type="PROSITE" id="PS51193"/>
    </source>
</evidence>
<reference evidence="15" key="1">
    <citation type="submission" date="2019-12" db="EMBL/GenBank/DDBJ databases">
        <authorList>
            <person name="Cremers G."/>
        </authorList>
    </citation>
    <scope>NUCLEOTIDE SEQUENCE</scope>
    <source>
        <strain evidence="15">Vvax</strain>
    </source>
</reference>
<dbReference type="PANTHER" id="PTHR11472:SF34">
    <property type="entry name" value="REGULATOR OF TELOMERE ELONGATION HELICASE 1"/>
    <property type="match status" value="1"/>
</dbReference>
<dbReference type="SUPFAM" id="SSF52540">
    <property type="entry name" value="P-loop containing nucleoside triphosphate hydrolases"/>
    <property type="match status" value="2"/>
</dbReference>
<dbReference type="InterPro" id="IPR006555">
    <property type="entry name" value="ATP-dep_Helicase_C"/>
</dbReference>
<keyword evidence="7" id="KW-0067">ATP-binding</keyword>
<dbReference type="Gene3D" id="3.90.320.10">
    <property type="match status" value="1"/>
</dbReference>
<dbReference type="PROSITE" id="PS51193">
    <property type="entry name" value="HELICASE_ATP_BIND_2"/>
    <property type="match status" value="1"/>
</dbReference>
<dbReference type="RefSeq" id="WP_339090753.1">
    <property type="nucleotide sequence ID" value="NZ_LR743507.1"/>
</dbReference>
<keyword evidence="4" id="KW-0227">DNA damage</keyword>
<dbReference type="InterPro" id="IPR010614">
    <property type="entry name" value="RAD3-like_helicase_DEAD"/>
</dbReference>
<evidence type="ECO:0000256" key="8">
    <source>
        <dbReference type="ARBA" id="ARBA00023004"/>
    </source>
</evidence>
<evidence type="ECO:0000256" key="1">
    <source>
        <dbReference type="ARBA" id="ARBA00022485"/>
    </source>
</evidence>
<dbReference type="PANTHER" id="PTHR11472">
    <property type="entry name" value="DNA REPAIR DEAD HELICASE RAD3/XP-D SUBFAMILY MEMBER"/>
    <property type="match status" value="1"/>
</dbReference>
<dbReference type="GO" id="GO:0016818">
    <property type="term" value="F:hydrolase activity, acting on acid anhydrides, in phosphorus-containing anhydrides"/>
    <property type="evidence" value="ECO:0007669"/>
    <property type="project" value="InterPro"/>
</dbReference>
<dbReference type="Gene3D" id="3.40.50.300">
    <property type="entry name" value="P-loop containing nucleotide triphosphate hydrolases"/>
    <property type="match status" value="2"/>
</dbReference>
<evidence type="ECO:0000256" key="12">
    <source>
        <dbReference type="ARBA" id="ARBA00023235"/>
    </source>
</evidence>
<name>A0A679JH38_VARPD</name>
<dbReference type="Pfam" id="PF13307">
    <property type="entry name" value="Helicase_C_2"/>
    <property type="match status" value="1"/>
</dbReference>
<keyword evidence="5" id="KW-0378">Hydrolase</keyword>
<protein>
    <recommendedName>
        <fullName evidence="14">Helicase ATP-binding domain-containing protein</fullName>
    </recommendedName>
</protein>
<evidence type="ECO:0000256" key="10">
    <source>
        <dbReference type="ARBA" id="ARBA00023125"/>
    </source>
</evidence>
<keyword evidence="12" id="KW-0413">Isomerase</keyword>
<dbReference type="Pfam" id="PF06733">
    <property type="entry name" value="DEAD_2"/>
    <property type="match status" value="1"/>
</dbReference>
<sequence length="779" mass="86660">MAPEPSTPSGTAGAAPHAVSVKALCAFGAKAGDLDLRFVPAPSALEGMAGHAMVQHRRDPEHYACEVGLETTCGTLRVRGRADGYEARRRRVEEIKTFRGDFDAIRGNHRALHWAQARTYGWMLCEQDGHEEMTVALVYLDLATGDETVLEESHSRETLRAHFEQLCARYSAWATAEAAHRASLDATLAGLEFPYRDFRAGQRELAEAVYRAAVGGRCLMTQAPTGIGKTLATLFPLLKARAARKIDKIFFLTAKTSGRPVALDALRVLDKGRGQGRLRVLELAAREKVCEYPDRACHGEACPLARGFYDRLPAAREQAAQVAWLDRQALRDIALAHEVCPYFLAQEMSHWADALVGDYNYYFDSSAFLYATMREADWRAAVLVDEAHNLLERARGMYTAALDGAALEEAHRVAPAALRGPLARLFREWDAVQQSQQAAYETAEEIPERFLRTLQAANTAMAEYFAATPDASQGPLQRFFFDALHFARLAEAFGDHSVFERTLGDTQAQRSLAIRNLVPAPFLETRFGHAVSVTCFSGTLSPFAFYRDALGLPEDTALLDVASPFHSRQLRVEVATHVSTRFRDRAGSLRNVADIIGAQFERMPGNYLAFFSSFDYLEKACAAFSLRHPGVPVWTQTRGMREADRHDFIARFEKDGRGIGFAVLGGAFGEGIDLPGSRLIGAFVASLGLPQYNELNEITRERMQARFGKGYEYTYLYPGLQKVVQAAGRVIRTEEDRGVLHLLDDRFARAEIRELLPRWWHVQLAGMHGDRGEDADAYR</sequence>
<gene>
    <name evidence="15" type="ORF">VVAX_03161</name>
</gene>
<evidence type="ECO:0000256" key="13">
    <source>
        <dbReference type="ARBA" id="ARBA00038058"/>
    </source>
</evidence>
<evidence type="ECO:0000256" key="6">
    <source>
        <dbReference type="ARBA" id="ARBA00022806"/>
    </source>
</evidence>
<evidence type="ECO:0000313" key="15">
    <source>
        <dbReference type="EMBL" id="CAA2105252.1"/>
    </source>
</evidence>
<keyword evidence="11" id="KW-0234">DNA repair</keyword>
<dbReference type="EMBL" id="LR743507">
    <property type="protein sequence ID" value="CAA2105252.1"/>
    <property type="molecule type" value="Genomic_DNA"/>
</dbReference>
<keyword evidence="2" id="KW-0479">Metal-binding</keyword>
<dbReference type="InterPro" id="IPR045028">
    <property type="entry name" value="DinG/Rad3-like"/>
</dbReference>
<dbReference type="GO" id="GO:0005524">
    <property type="term" value="F:ATP binding"/>
    <property type="evidence" value="ECO:0007669"/>
    <property type="project" value="UniProtKB-KW"/>
</dbReference>
<dbReference type="AlphaFoldDB" id="A0A679JH38"/>
<dbReference type="GO" id="GO:0046872">
    <property type="term" value="F:metal ion binding"/>
    <property type="evidence" value="ECO:0007669"/>
    <property type="project" value="UniProtKB-KW"/>
</dbReference>
<dbReference type="Gene3D" id="1.10.275.30">
    <property type="match status" value="1"/>
</dbReference>